<evidence type="ECO:0000313" key="7">
    <source>
        <dbReference type="EMBL" id="CAH9054166.1"/>
    </source>
</evidence>
<keyword evidence="5 6" id="KW-0472">Membrane</keyword>
<name>A0A9W4VTF1_9GAMM</name>
<dbReference type="InterPro" id="IPR002994">
    <property type="entry name" value="Surf1/Shy1"/>
</dbReference>
<keyword evidence="4 6" id="KW-1133">Transmembrane helix</keyword>
<dbReference type="PROSITE" id="PS50895">
    <property type="entry name" value="SURF1"/>
    <property type="match status" value="1"/>
</dbReference>
<evidence type="ECO:0000256" key="4">
    <source>
        <dbReference type="ARBA" id="ARBA00022989"/>
    </source>
</evidence>
<dbReference type="PANTHER" id="PTHR23427:SF2">
    <property type="entry name" value="SURFEIT LOCUS PROTEIN 1"/>
    <property type="match status" value="1"/>
</dbReference>
<dbReference type="CDD" id="cd06662">
    <property type="entry name" value="SURF1"/>
    <property type="match status" value="1"/>
</dbReference>
<reference evidence="7 10" key="1">
    <citation type="submission" date="2022-07" db="EMBL/GenBank/DDBJ databases">
        <authorList>
            <person name="Criscuolo A."/>
        </authorList>
    </citation>
    <scope>NUCLEOTIDE SEQUENCE</scope>
    <source>
        <strain evidence="10">CIP 111951</strain>
        <strain evidence="7">CIP111854</strain>
        <strain evidence="8">CIP111951</strain>
    </source>
</reference>
<dbReference type="GO" id="GO:0005886">
    <property type="term" value="C:plasma membrane"/>
    <property type="evidence" value="ECO:0007669"/>
    <property type="project" value="UniProtKB-SubCell"/>
</dbReference>
<dbReference type="PANTHER" id="PTHR23427">
    <property type="entry name" value="SURFEIT LOCUS PROTEIN"/>
    <property type="match status" value="1"/>
</dbReference>
<dbReference type="Proteomes" id="UP001152467">
    <property type="component" value="Unassembled WGS sequence"/>
</dbReference>
<gene>
    <name evidence="7" type="ORF">PSECIP111854_01311</name>
    <name evidence="8" type="ORF">PSECIP111951_01928</name>
</gene>
<proteinExistence type="inferred from homology"/>
<dbReference type="Pfam" id="PF02104">
    <property type="entry name" value="SURF1"/>
    <property type="match status" value="1"/>
</dbReference>
<evidence type="ECO:0000256" key="2">
    <source>
        <dbReference type="ARBA" id="ARBA00007165"/>
    </source>
</evidence>
<evidence type="ECO:0000313" key="8">
    <source>
        <dbReference type="EMBL" id="CAH9058715.1"/>
    </source>
</evidence>
<dbReference type="EMBL" id="CAMAPC010000004">
    <property type="protein sequence ID" value="CAH9054166.1"/>
    <property type="molecule type" value="Genomic_DNA"/>
</dbReference>
<dbReference type="Proteomes" id="UP001152485">
    <property type="component" value="Unassembled WGS sequence"/>
</dbReference>
<evidence type="ECO:0000313" key="10">
    <source>
        <dbReference type="Proteomes" id="UP001152485"/>
    </source>
</evidence>
<evidence type="ECO:0000256" key="6">
    <source>
        <dbReference type="RuleBase" id="RU363076"/>
    </source>
</evidence>
<evidence type="ECO:0000256" key="5">
    <source>
        <dbReference type="ARBA" id="ARBA00023136"/>
    </source>
</evidence>
<dbReference type="EMBL" id="CAMAPD010000008">
    <property type="protein sequence ID" value="CAH9058715.1"/>
    <property type="molecule type" value="Genomic_DNA"/>
</dbReference>
<sequence>MQQRVKLKSSSVITLVLVTVVIFSCLALALWQWQRAADKQQLQQQQDLQLGLSAIQTLSLSAAKNNGLSTILKGRFSSHLIWFLDNQVLNGKAGFDALALFTLNDYPNKKVLVNLGFVEALGMRKTPSISLPEHEVSLEVIIKSKDIKGFTLASKSNMNIQQPQLLQYVDLEFLSRSTQQSLFQLVAYQQGVDAIVAIPHYQHVVMPADKHRAYALQWLLIAVAAGAIAFFAIKRGKYE</sequence>
<accession>A0A9W4VTF1</accession>
<feature type="transmembrane region" description="Helical" evidence="6">
    <location>
        <begin position="12"/>
        <end position="33"/>
    </location>
</feature>
<evidence type="ECO:0000256" key="1">
    <source>
        <dbReference type="ARBA" id="ARBA00004370"/>
    </source>
</evidence>
<comment type="subcellular location">
    <subcellularLocation>
        <location evidence="6">Cell membrane</location>
        <topology evidence="6">Multi-pass membrane protein</topology>
    </subcellularLocation>
    <subcellularLocation>
        <location evidence="1">Membrane</location>
    </subcellularLocation>
</comment>
<keyword evidence="6" id="KW-1003">Cell membrane</keyword>
<dbReference type="PROSITE" id="PS51257">
    <property type="entry name" value="PROKAR_LIPOPROTEIN"/>
    <property type="match status" value="1"/>
</dbReference>
<keyword evidence="3 6" id="KW-0812">Transmembrane</keyword>
<dbReference type="RefSeq" id="WP_261593091.1">
    <property type="nucleotide sequence ID" value="NZ_CAMAPC010000004.1"/>
</dbReference>
<keyword evidence="9" id="KW-1185">Reference proteome</keyword>
<feature type="transmembrane region" description="Helical" evidence="6">
    <location>
        <begin position="214"/>
        <end position="233"/>
    </location>
</feature>
<protein>
    <recommendedName>
        <fullName evidence="6">SURF1-like protein</fullName>
    </recommendedName>
</protein>
<evidence type="ECO:0000256" key="3">
    <source>
        <dbReference type="ARBA" id="ARBA00022692"/>
    </source>
</evidence>
<comment type="caution">
    <text evidence="7">The sequence shown here is derived from an EMBL/GenBank/DDBJ whole genome shotgun (WGS) entry which is preliminary data.</text>
</comment>
<evidence type="ECO:0000313" key="9">
    <source>
        <dbReference type="Proteomes" id="UP001152467"/>
    </source>
</evidence>
<dbReference type="AlphaFoldDB" id="A0A9W4VTF1"/>
<comment type="similarity">
    <text evidence="2 6">Belongs to the SURF1 family.</text>
</comment>
<dbReference type="InterPro" id="IPR045214">
    <property type="entry name" value="Surf1/Surf4"/>
</dbReference>
<organism evidence="7 9">
    <name type="scientific">Pseudoalteromonas holothuriae</name>
    <dbReference type="NCBI Taxonomy" id="2963714"/>
    <lineage>
        <taxon>Bacteria</taxon>
        <taxon>Pseudomonadati</taxon>
        <taxon>Pseudomonadota</taxon>
        <taxon>Gammaproteobacteria</taxon>
        <taxon>Alteromonadales</taxon>
        <taxon>Pseudoalteromonadaceae</taxon>
        <taxon>Pseudoalteromonas</taxon>
    </lineage>
</organism>